<accession>A0A7W5E0E4</accession>
<keyword evidence="2" id="KW-1185">Reference proteome</keyword>
<dbReference type="EMBL" id="JACHXU010000012">
    <property type="protein sequence ID" value="MBB3207830.1"/>
    <property type="molecule type" value="Genomic_DNA"/>
</dbReference>
<reference evidence="1 2" key="1">
    <citation type="submission" date="2020-08" db="EMBL/GenBank/DDBJ databases">
        <title>Genomic Encyclopedia of Type Strains, Phase III (KMG-III): the genomes of soil and plant-associated and newly described type strains.</title>
        <authorList>
            <person name="Whitman W."/>
        </authorList>
    </citation>
    <scope>NUCLEOTIDE SEQUENCE [LARGE SCALE GENOMIC DNA]</scope>
    <source>
        <strain evidence="1 2">CECT 8075</strain>
    </source>
</reference>
<sequence>MLDDEPLPEILQAEWAGDQVRALFADLAAGADVRHVQMRTPETDGTVSLAEAESAFVAGQAIAIQVRYVFESEMWCDTIMPGNPTTKIIRNRLPNG</sequence>
<comment type="caution">
    <text evidence="1">The sequence shown here is derived from an EMBL/GenBank/DDBJ whole genome shotgun (WGS) entry which is preliminary data.</text>
</comment>
<name>A0A7W5E0E4_9BACT</name>
<dbReference type="RefSeq" id="WP_184306113.1">
    <property type="nucleotide sequence ID" value="NZ_JACHXU010000012.1"/>
</dbReference>
<gene>
    <name evidence="1" type="ORF">FHS27_003657</name>
</gene>
<evidence type="ECO:0000313" key="2">
    <source>
        <dbReference type="Proteomes" id="UP000536179"/>
    </source>
</evidence>
<protein>
    <submittedName>
        <fullName evidence="1">Uncharacterized protein</fullName>
    </submittedName>
</protein>
<organism evidence="1 2">
    <name type="scientific">Aporhodopirellula rubra</name>
    <dbReference type="NCBI Taxonomy" id="980271"/>
    <lineage>
        <taxon>Bacteria</taxon>
        <taxon>Pseudomonadati</taxon>
        <taxon>Planctomycetota</taxon>
        <taxon>Planctomycetia</taxon>
        <taxon>Pirellulales</taxon>
        <taxon>Pirellulaceae</taxon>
        <taxon>Aporhodopirellula</taxon>
    </lineage>
</organism>
<evidence type="ECO:0000313" key="1">
    <source>
        <dbReference type="EMBL" id="MBB3207830.1"/>
    </source>
</evidence>
<proteinExistence type="predicted"/>
<dbReference type="AlphaFoldDB" id="A0A7W5E0E4"/>
<dbReference type="Proteomes" id="UP000536179">
    <property type="component" value="Unassembled WGS sequence"/>
</dbReference>